<dbReference type="GO" id="GO:0005856">
    <property type="term" value="C:cytoskeleton"/>
    <property type="evidence" value="ECO:0007669"/>
    <property type="project" value="UniProtKB-SubCell"/>
</dbReference>
<dbReference type="InterPro" id="IPR043129">
    <property type="entry name" value="ATPase_NBD"/>
</dbReference>
<dbReference type="SUPFAM" id="SSF53067">
    <property type="entry name" value="Actin-like ATPase domain"/>
    <property type="match status" value="1"/>
</dbReference>
<evidence type="ECO:0000256" key="1">
    <source>
        <dbReference type="ARBA" id="ARBA00004245"/>
    </source>
</evidence>
<dbReference type="PANTHER" id="PTHR11937">
    <property type="entry name" value="ACTIN"/>
    <property type="match status" value="1"/>
</dbReference>
<dbReference type="OrthoDB" id="2011723at2759"/>
<evidence type="ECO:0000313" key="6">
    <source>
        <dbReference type="Proteomes" id="UP000237000"/>
    </source>
</evidence>
<dbReference type="Proteomes" id="UP000237000">
    <property type="component" value="Unassembled WGS sequence"/>
</dbReference>
<dbReference type="AlphaFoldDB" id="A0A2P5ECN3"/>
<comment type="caution">
    <text evidence="5">The sequence shown here is derived from an EMBL/GenBank/DDBJ whole genome shotgun (WGS) entry which is preliminary data.</text>
</comment>
<name>A0A2P5ECN3_TREOI</name>
<dbReference type="GO" id="GO:0005524">
    <property type="term" value="F:ATP binding"/>
    <property type="evidence" value="ECO:0007669"/>
    <property type="project" value="UniProtKB-KW"/>
</dbReference>
<comment type="subcellular location">
    <subcellularLocation>
        <location evidence="1">Cytoplasm</location>
        <location evidence="1">Cytoskeleton</location>
    </subcellularLocation>
</comment>
<evidence type="ECO:0000313" key="5">
    <source>
        <dbReference type="EMBL" id="PON83309.1"/>
    </source>
</evidence>
<dbReference type="FunFam" id="3.30.420.40:FF:000058">
    <property type="entry name" value="Putative actin-related protein 5"/>
    <property type="match status" value="1"/>
</dbReference>
<dbReference type="InterPro" id="IPR004001">
    <property type="entry name" value="Actin_CS"/>
</dbReference>
<reference evidence="6" key="1">
    <citation type="submission" date="2016-06" db="EMBL/GenBank/DDBJ databases">
        <title>Parallel loss of symbiosis genes in relatives of nitrogen-fixing non-legume Parasponia.</title>
        <authorList>
            <person name="Van Velzen R."/>
            <person name="Holmer R."/>
            <person name="Bu F."/>
            <person name="Rutten L."/>
            <person name="Van Zeijl A."/>
            <person name="Liu W."/>
            <person name="Santuari L."/>
            <person name="Cao Q."/>
            <person name="Sharma T."/>
            <person name="Shen D."/>
            <person name="Roswanjaya Y."/>
            <person name="Wardhani T."/>
            <person name="Kalhor M.S."/>
            <person name="Jansen J."/>
            <person name="Van den Hoogen J."/>
            <person name="Gungor B."/>
            <person name="Hartog M."/>
            <person name="Hontelez J."/>
            <person name="Verver J."/>
            <person name="Yang W.-C."/>
            <person name="Schijlen E."/>
            <person name="Repin R."/>
            <person name="Schilthuizen M."/>
            <person name="Schranz E."/>
            <person name="Heidstra R."/>
            <person name="Miyata K."/>
            <person name="Fedorova E."/>
            <person name="Kohlen W."/>
            <person name="Bisseling T."/>
            <person name="Smit S."/>
            <person name="Geurts R."/>
        </authorList>
    </citation>
    <scope>NUCLEOTIDE SEQUENCE [LARGE SCALE GENOMIC DNA]</scope>
    <source>
        <strain evidence="6">cv. RG33-2</strain>
    </source>
</reference>
<dbReference type="InParanoid" id="A0A2P5ECN3"/>
<organism evidence="5 6">
    <name type="scientific">Trema orientale</name>
    <name type="common">Charcoal tree</name>
    <name type="synonym">Celtis orientalis</name>
    <dbReference type="NCBI Taxonomy" id="63057"/>
    <lineage>
        <taxon>Eukaryota</taxon>
        <taxon>Viridiplantae</taxon>
        <taxon>Streptophyta</taxon>
        <taxon>Embryophyta</taxon>
        <taxon>Tracheophyta</taxon>
        <taxon>Spermatophyta</taxon>
        <taxon>Magnoliopsida</taxon>
        <taxon>eudicotyledons</taxon>
        <taxon>Gunneridae</taxon>
        <taxon>Pentapetalae</taxon>
        <taxon>rosids</taxon>
        <taxon>fabids</taxon>
        <taxon>Rosales</taxon>
        <taxon>Cannabaceae</taxon>
        <taxon>Trema</taxon>
    </lineage>
</organism>
<dbReference type="InterPro" id="IPR004000">
    <property type="entry name" value="Actin"/>
</dbReference>
<dbReference type="Pfam" id="PF00022">
    <property type="entry name" value="Actin"/>
    <property type="match status" value="1"/>
</dbReference>
<dbReference type="Gene3D" id="3.30.420.40">
    <property type="match status" value="2"/>
</dbReference>
<sequence>MVGREAAGVQETTYNWIIKCDIDIRKELFGNIVLSGGSTMFPGFATRMKKEIRAIIEPINSSAVKMIEVDAPVGRKYSVFKGGSVLASLGNFHQMWISKKEYDESGPSIVHRKCF</sequence>
<protein>
    <submittedName>
        <fullName evidence="5">Actin family</fullName>
    </submittedName>
</protein>
<dbReference type="EMBL" id="JXTC01000180">
    <property type="protein sequence ID" value="PON83309.1"/>
    <property type="molecule type" value="Genomic_DNA"/>
</dbReference>
<keyword evidence="4" id="KW-0067">ATP-binding</keyword>
<comment type="similarity">
    <text evidence="2">Belongs to the actin family.</text>
</comment>
<evidence type="ECO:0000256" key="4">
    <source>
        <dbReference type="ARBA" id="ARBA00022840"/>
    </source>
</evidence>
<proteinExistence type="inferred from homology"/>
<keyword evidence="6" id="KW-1185">Reference proteome</keyword>
<evidence type="ECO:0000256" key="2">
    <source>
        <dbReference type="ARBA" id="ARBA00006752"/>
    </source>
</evidence>
<dbReference type="STRING" id="63057.A0A2P5ECN3"/>
<gene>
    <name evidence="5" type="ORF">TorRG33x02_208760</name>
</gene>
<dbReference type="PROSITE" id="PS00432">
    <property type="entry name" value="ACTINS_2"/>
    <property type="match status" value="1"/>
</dbReference>
<evidence type="ECO:0000256" key="3">
    <source>
        <dbReference type="ARBA" id="ARBA00022741"/>
    </source>
</evidence>
<accession>A0A2P5ECN3</accession>
<keyword evidence="3" id="KW-0547">Nucleotide-binding</keyword>